<evidence type="ECO:0000313" key="8">
    <source>
        <dbReference type="EMBL" id="KAJ8952833.1"/>
    </source>
</evidence>
<evidence type="ECO:0000256" key="6">
    <source>
        <dbReference type="ARBA" id="ARBA00023284"/>
    </source>
</evidence>
<name>A0AAV8YMB9_9CUCU</name>
<reference evidence="8" key="1">
    <citation type="journal article" date="2023" name="Insect Mol. Biol.">
        <title>Genome sequencing provides insights into the evolution of gene families encoding plant cell wall-degrading enzymes in longhorned beetles.</title>
        <authorList>
            <person name="Shin N.R."/>
            <person name="Okamura Y."/>
            <person name="Kirsch R."/>
            <person name="Pauchet Y."/>
        </authorList>
    </citation>
    <scope>NUCLEOTIDE SEQUENCE</scope>
    <source>
        <strain evidence="8">AMC_N1</strain>
    </source>
</reference>
<sequence length="127" mass="14726">MVNRHHVEGYEKFCEFMNKFDSGGKLVHIFFSGSKLGPNGQSWCDDCIRAWPVVEKELGKADPSSHFIYVEVGDRLTWKDPNCPFRKDPKTKLMVLPTMMRWKGPQKLEGEQCEKPELVSMLFNDED</sequence>
<comment type="caution">
    <text evidence="8">The sequence shown here is derived from an EMBL/GenBank/DDBJ whole genome shotgun (WGS) entry which is preliminary data.</text>
</comment>
<accession>A0AAV8YMB9</accession>
<dbReference type="SUPFAM" id="SSF52833">
    <property type="entry name" value="Thioredoxin-like"/>
    <property type="match status" value="1"/>
</dbReference>
<evidence type="ECO:0000256" key="1">
    <source>
        <dbReference type="ARBA" id="ARBA00004496"/>
    </source>
</evidence>
<evidence type="ECO:0000256" key="5">
    <source>
        <dbReference type="ARBA" id="ARBA00023157"/>
    </source>
</evidence>
<evidence type="ECO:0000259" key="7">
    <source>
        <dbReference type="Pfam" id="PF06110"/>
    </source>
</evidence>
<proteinExistence type="inferred from homology"/>
<evidence type="ECO:0000256" key="4">
    <source>
        <dbReference type="ARBA" id="ARBA00022490"/>
    </source>
</evidence>
<dbReference type="Pfam" id="PF06110">
    <property type="entry name" value="TXD17-like_Trx"/>
    <property type="match status" value="1"/>
</dbReference>
<dbReference type="Gene3D" id="3.40.30.10">
    <property type="entry name" value="Glutaredoxin"/>
    <property type="match status" value="1"/>
</dbReference>
<evidence type="ECO:0000256" key="2">
    <source>
        <dbReference type="ARBA" id="ARBA00008987"/>
    </source>
</evidence>
<dbReference type="GO" id="GO:0047134">
    <property type="term" value="F:protein-disulfide reductase [NAD(P)H] activity"/>
    <property type="evidence" value="ECO:0007669"/>
    <property type="project" value="InterPro"/>
</dbReference>
<comment type="similarity">
    <text evidence="2">Belongs to the thioredoxin family.</text>
</comment>
<dbReference type="GO" id="GO:0005829">
    <property type="term" value="C:cytosol"/>
    <property type="evidence" value="ECO:0007669"/>
    <property type="project" value="TreeGrafter"/>
</dbReference>
<dbReference type="InterPro" id="IPR045108">
    <property type="entry name" value="TXNDC17-like"/>
</dbReference>
<comment type="subcellular location">
    <subcellularLocation>
        <location evidence="1">Cytoplasm</location>
    </subcellularLocation>
</comment>
<dbReference type="Proteomes" id="UP001162162">
    <property type="component" value="Unassembled WGS sequence"/>
</dbReference>
<dbReference type="EMBL" id="JAPWTK010000064">
    <property type="protein sequence ID" value="KAJ8952833.1"/>
    <property type="molecule type" value="Genomic_DNA"/>
</dbReference>
<keyword evidence="6" id="KW-0676">Redox-active center</keyword>
<keyword evidence="4" id="KW-0963">Cytoplasm</keyword>
<feature type="domain" description="Thioredoxin" evidence="7">
    <location>
        <begin position="7"/>
        <end position="125"/>
    </location>
</feature>
<dbReference type="PANTHER" id="PTHR12452:SF0">
    <property type="entry name" value="THIOREDOXIN DOMAIN-CONTAINING PROTEIN 17"/>
    <property type="match status" value="1"/>
</dbReference>
<dbReference type="InterPro" id="IPR010357">
    <property type="entry name" value="TXNDC17_dom"/>
</dbReference>
<dbReference type="FunFam" id="3.40.30.10:FF:000124">
    <property type="entry name" value="Thioredoxin domain-containing 17"/>
    <property type="match status" value="1"/>
</dbReference>
<protein>
    <recommendedName>
        <fullName evidence="3">Thioredoxin domain-containing protein 17</fullName>
    </recommendedName>
</protein>
<dbReference type="PANTHER" id="PTHR12452">
    <property type="entry name" value="42-9-9 PROTEIN-RELATED"/>
    <property type="match status" value="1"/>
</dbReference>
<evidence type="ECO:0000256" key="3">
    <source>
        <dbReference type="ARBA" id="ARBA00016949"/>
    </source>
</evidence>
<keyword evidence="5" id="KW-1015">Disulfide bond</keyword>
<dbReference type="InterPro" id="IPR036249">
    <property type="entry name" value="Thioredoxin-like_sf"/>
</dbReference>
<evidence type="ECO:0000313" key="9">
    <source>
        <dbReference type="Proteomes" id="UP001162162"/>
    </source>
</evidence>
<organism evidence="8 9">
    <name type="scientific">Aromia moschata</name>
    <dbReference type="NCBI Taxonomy" id="1265417"/>
    <lineage>
        <taxon>Eukaryota</taxon>
        <taxon>Metazoa</taxon>
        <taxon>Ecdysozoa</taxon>
        <taxon>Arthropoda</taxon>
        <taxon>Hexapoda</taxon>
        <taxon>Insecta</taxon>
        <taxon>Pterygota</taxon>
        <taxon>Neoptera</taxon>
        <taxon>Endopterygota</taxon>
        <taxon>Coleoptera</taxon>
        <taxon>Polyphaga</taxon>
        <taxon>Cucujiformia</taxon>
        <taxon>Chrysomeloidea</taxon>
        <taxon>Cerambycidae</taxon>
        <taxon>Cerambycinae</taxon>
        <taxon>Callichromatini</taxon>
        <taxon>Aromia</taxon>
    </lineage>
</organism>
<dbReference type="CDD" id="cd02952">
    <property type="entry name" value="TRP14_like"/>
    <property type="match status" value="1"/>
</dbReference>
<keyword evidence="9" id="KW-1185">Reference proteome</keyword>
<dbReference type="AlphaFoldDB" id="A0AAV8YMB9"/>
<gene>
    <name evidence="8" type="ORF">NQ318_008154</name>
</gene>